<protein>
    <submittedName>
        <fullName evidence="3">Invasion associated locus B family protein</fullName>
    </submittedName>
</protein>
<feature type="chain" id="PRO_5045880567" evidence="2">
    <location>
        <begin position="26"/>
        <end position="208"/>
    </location>
</feature>
<name>A0ABT8AFL8_9PROT</name>
<dbReference type="Gene3D" id="2.60.40.1880">
    <property type="entry name" value="Invasion associated locus B (IalB) protein"/>
    <property type="match status" value="1"/>
</dbReference>
<keyword evidence="4" id="KW-1185">Reference proteome</keyword>
<organism evidence="3 4">
    <name type="scientific">Paeniroseomonas aquatica</name>
    <dbReference type="NCBI Taxonomy" id="373043"/>
    <lineage>
        <taxon>Bacteria</taxon>
        <taxon>Pseudomonadati</taxon>
        <taxon>Pseudomonadota</taxon>
        <taxon>Alphaproteobacteria</taxon>
        <taxon>Acetobacterales</taxon>
        <taxon>Acetobacteraceae</taxon>
        <taxon>Paeniroseomonas</taxon>
    </lineage>
</organism>
<keyword evidence="2" id="KW-0732">Signal</keyword>
<accession>A0ABT8AFL8</accession>
<evidence type="ECO:0000256" key="1">
    <source>
        <dbReference type="SAM" id="MobiDB-lite"/>
    </source>
</evidence>
<comment type="caution">
    <text evidence="3">The sequence shown here is derived from an EMBL/GenBank/DDBJ whole genome shotgun (WGS) entry which is preliminary data.</text>
</comment>
<sequence length="208" mass="21797">MSAGNRGFRPALVIAAALGLGQGQAQSPAPAPAPPHAQPAGRTASPPAAESPERTMAVFGDWVVRCDMRPAGAALPPGRVCEMAQTTTDQRQQPLAVLALGRQARGEPLRLVAQVPVNVQPAQAARLVLDPPGRGEPPLALAFRHCVPTGCVADAELREEALLRRLRTRPAEAAGRLEWRNSAGAETGIPVSFRGFTAAYDALAREAD</sequence>
<feature type="region of interest" description="Disordered" evidence="1">
    <location>
        <begin position="23"/>
        <end position="53"/>
    </location>
</feature>
<dbReference type="Proteomes" id="UP001529369">
    <property type="component" value="Unassembled WGS sequence"/>
</dbReference>
<dbReference type="InterPro" id="IPR010642">
    <property type="entry name" value="Invasion_prot_B"/>
</dbReference>
<proteinExistence type="predicted"/>
<evidence type="ECO:0000256" key="2">
    <source>
        <dbReference type="SAM" id="SignalP"/>
    </source>
</evidence>
<dbReference type="Pfam" id="PF06776">
    <property type="entry name" value="IalB"/>
    <property type="match status" value="1"/>
</dbReference>
<evidence type="ECO:0000313" key="4">
    <source>
        <dbReference type="Proteomes" id="UP001529369"/>
    </source>
</evidence>
<evidence type="ECO:0000313" key="3">
    <source>
        <dbReference type="EMBL" id="MDN3568564.1"/>
    </source>
</evidence>
<feature type="signal peptide" evidence="2">
    <location>
        <begin position="1"/>
        <end position="25"/>
    </location>
</feature>
<dbReference type="InterPro" id="IPR038696">
    <property type="entry name" value="IalB_sf"/>
</dbReference>
<gene>
    <name evidence="3" type="ORF">QWZ14_29660</name>
</gene>
<dbReference type="RefSeq" id="WP_290320673.1">
    <property type="nucleotide sequence ID" value="NZ_JAUFPN010000289.1"/>
</dbReference>
<dbReference type="EMBL" id="JAUFPN010000289">
    <property type="protein sequence ID" value="MDN3568564.1"/>
    <property type="molecule type" value="Genomic_DNA"/>
</dbReference>
<reference evidence="4" key="1">
    <citation type="journal article" date="2019" name="Int. J. Syst. Evol. Microbiol.">
        <title>The Global Catalogue of Microorganisms (GCM) 10K type strain sequencing project: providing services to taxonomists for standard genome sequencing and annotation.</title>
        <authorList>
            <consortium name="The Broad Institute Genomics Platform"/>
            <consortium name="The Broad Institute Genome Sequencing Center for Infectious Disease"/>
            <person name="Wu L."/>
            <person name="Ma J."/>
        </authorList>
    </citation>
    <scope>NUCLEOTIDE SEQUENCE [LARGE SCALE GENOMIC DNA]</scope>
    <source>
        <strain evidence="4">CECT 7131</strain>
    </source>
</reference>